<dbReference type="Pfam" id="PF00884">
    <property type="entry name" value="Sulfatase"/>
    <property type="match status" value="1"/>
</dbReference>
<dbReference type="Proteomes" id="UP000264313">
    <property type="component" value="Unassembled WGS sequence"/>
</dbReference>
<feature type="transmembrane region" description="Helical" evidence="6">
    <location>
        <begin position="145"/>
        <end position="165"/>
    </location>
</feature>
<feature type="transmembrane region" description="Helical" evidence="6">
    <location>
        <begin position="177"/>
        <end position="195"/>
    </location>
</feature>
<dbReference type="STRING" id="1132855.GCA_000384255_00181"/>
<dbReference type="InterPro" id="IPR050448">
    <property type="entry name" value="OpgB/LTA_synthase_biosynth"/>
</dbReference>
<gene>
    <name evidence="8" type="ORF">DCW48_06185</name>
</gene>
<evidence type="ECO:0000256" key="1">
    <source>
        <dbReference type="ARBA" id="ARBA00004651"/>
    </source>
</evidence>
<evidence type="ECO:0000256" key="4">
    <source>
        <dbReference type="ARBA" id="ARBA00022989"/>
    </source>
</evidence>
<dbReference type="InterPro" id="IPR000917">
    <property type="entry name" value="Sulfatase_N"/>
</dbReference>
<dbReference type="SUPFAM" id="SSF53649">
    <property type="entry name" value="Alkaline phosphatase-like"/>
    <property type="match status" value="1"/>
</dbReference>
<dbReference type="Gene3D" id="3.40.720.10">
    <property type="entry name" value="Alkaline Phosphatase, subunit A"/>
    <property type="match status" value="1"/>
</dbReference>
<evidence type="ECO:0000256" key="5">
    <source>
        <dbReference type="ARBA" id="ARBA00023136"/>
    </source>
</evidence>
<dbReference type="PANTHER" id="PTHR47371">
    <property type="entry name" value="LIPOTEICHOIC ACID SYNTHASE"/>
    <property type="match status" value="1"/>
</dbReference>
<accession>A0A351RAV4</accession>
<evidence type="ECO:0000256" key="2">
    <source>
        <dbReference type="ARBA" id="ARBA00022475"/>
    </source>
</evidence>
<keyword evidence="2" id="KW-1003">Cell membrane</keyword>
<organism evidence="8 9">
    <name type="scientific">Methylotenera mobilis</name>
    <dbReference type="NCBI Taxonomy" id="359408"/>
    <lineage>
        <taxon>Bacteria</taxon>
        <taxon>Pseudomonadati</taxon>
        <taxon>Pseudomonadota</taxon>
        <taxon>Betaproteobacteria</taxon>
        <taxon>Nitrosomonadales</taxon>
        <taxon>Methylophilaceae</taxon>
        <taxon>Methylotenera</taxon>
    </lineage>
</organism>
<evidence type="ECO:0000313" key="8">
    <source>
        <dbReference type="EMBL" id="HBA09175.1"/>
    </source>
</evidence>
<keyword evidence="3 6" id="KW-0812">Transmembrane</keyword>
<keyword evidence="5 6" id="KW-0472">Membrane</keyword>
<reference evidence="8 9" key="1">
    <citation type="journal article" date="2018" name="Nat. Biotechnol.">
        <title>A standardized bacterial taxonomy based on genome phylogeny substantially revises the tree of life.</title>
        <authorList>
            <person name="Parks D.H."/>
            <person name="Chuvochina M."/>
            <person name="Waite D.W."/>
            <person name="Rinke C."/>
            <person name="Skarshewski A."/>
            <person name="Chaumeil P.A."/>
            <person name="Hugenholtz P."/>
        </authorList>
    </citation>
    <scope>NUCLEOTIDE SEQUENCE [LARGE SCALE GENOMIC DNA]</scope>
    <source>
        <strain evidence="8">UBA9958</strain>
    </source>
</reference>
<evidence type="ECO:0000313" key="9">
    <source>
        <dbReference type="Proteomes" id="UP000264313"/>
    </source>
</evidence>
<feature type="transmembrane region" description="Helical" evidence="6">
    <location>
        <begin position="12"/>
        <end position="35"/>
    </location>
</feature>
<evidence type="ECO:0000259" key="7">
    <source>
        <dbReference type="Pfam" id="PF00884"/>
    </source>
</evidence>
<evidence type="ECO:0000256" key="6">
    <source>
        <dbReference type="SAM" id="Phobius"/>
    </source>
</evidence>
<dbReference type="AlphaFoldDB" id="A0A351RAV4"/>
<protein>
    <submittedName>
        <fullName evidence="8">Sulfatase</fullName>
    </submittedName>
</protein>
<comment type="caution">
    <text evidence="8">The sequence shown here is derived from an EMBL/GenBank/DDBJ whole genome shotgun (WGS) entry which is preliminary data.</text>
</comment>
<dbReference type="EMBL" id="DNAA01000152">
    <property type="protein sequence ID" value="HBA09175.1"/>
    <property type="molecule type" value="Genomic_DNA"/>
</dbReference>
<feature type="transmembrane region" description="Helical" evidence="6">
    <location>
        <begin position="55"/>
        <end position="79"/>
    </location>
</feature>
<feature type="transmembrane region" description="Helical" evidence="6">
    <location>
        <begin position="91"/>
        <end position="112"/>
    </location>
</feature>
<name>A0A351RAV4_9PROT</name>
<dbReference type="GO" id="GO:0005886">
    <property type="term" value="C:plasma membrane"/>
    <property type="evidence" value="ECO:0007669"/>
    <property type="project" value="UniProtKB-SubCell"/>
</dbReference>
<evidence type="ECO:0000256" key="3">
    <source>
        <dbReference type="ARBA" id="ARBA00022692"/>
    </source>
</evidence>
<dbReference type="PANTHER" id="PTHR47371:SF3">
    <property type="entry name" value="PHOSPHOGLYCEROL TRANSFERASE I"/>
    <property type="match status" value="1"/>
</dbReference>
<keyword evidence="4 6" id="KW-1133">Transmembrane helix</keyword>
<feature type="non-terminal residue" evidence="8">
    <location>
        <position position="446"/>
    </location>
</feature>
<sequence>MLKLFRHKPYSVSFSLLVVSIALSIWLLLRVVLSVQVGLSQLSIKELIGIFVNGFWFDISALAYLVVPWLLISLLMPNILRSKRWVNHIRWGVAGILTFCLLFGAVSEYIFWQEFTTRFNFIAVDYLIYTNEVIGNIRESYPVPLILVGIALIAFLIVFSLSKVIRFETQQRSAKRKLGLVLMTIALPLLSFQLANVDQMAFSKNAYANELSGNGVFSFSAAARRNELDYDQFYKTIPQSQALSVLKSVGVNRKTTSAIIAAENSGLLKSTQLSGTDLDANLAPFKRRPKNVVLISVESLSAEYLGTYGNQENLTPYLNQLAGESLVFDKVFATGTRTVRGLDALSIAIPPIPGQAIVHRPDTDHLATIGELLEVKGYSTFFIYGGYGVFDSMNKYFKGNDYQVIDRTDFDKATIQSENVWGVDDESLFNNSLHILDQNVKSQKPF</sequence>
<feature type="domain" description="Sulfatase N-terminal" evidence="7">
    <location>
        <begin position="290"/>
        <end position="446"/>
    </location>
</feature>
<comment type="subcellular location">
    <subcellularLocation>
        <location evidence="1">Cell membrane</location>
        <topology evidence="1">Multi-pass membrane protein</topology>
    </subcellularLocation>
</comment>
<proteinExistence type="predicted"/>
<dbReference type="InterPro" id="IPR017850">
    <property type="entry name" value="Alkaline_phosphatase_core_sf"/>
</dbReference>